<protein>
    <submittedName>
        <fullName evidence="1">Protein of uncharacterized function (DUF2992)</fullName>
    </submittedName>
</protein>
<accession>A0A1C6FLX3</accession>
<proteinExistence type="predicted"/>
<name>A0A1C6FLX3_9FIRM</name>
<reference evidence="1" key="1">
    <citation type="submission" date="2015-09" db="EMBL/GenBank/DDBJ databases">
        <authorList>
            <consortium name="Pathogen Informatics"/>
        </authorList>
    </citation>
    <scope>NUCLEOTIDE SEQUENCE</scope>
    <source>
        <strain evidence="1">2789STDY5834896</strain>
    </source>
</reference>
<evidence type="ECO:0000313" key="1">
    <source>
        <dbReference type="EMBL" id="SCJ33966.1"/>
    </source>
</evidence>
<gene>
    <name evidence="1" type="ORF">SAMEA3545359_00028</name>
</gene>
<dbReference type="EMBL" id="FMHG01000001">
    <property type="protein sequence ID" value="SCJ33966.1"/>
    <property type="molecule type" value="Genomic_DNA"/>
</dbReference>
<organism evidence="1">
    <name type="scientific">uncultured Anaerotruncus sp</name>
    <dbReference type="NCBI Taxonomy" id="905011"/>
    <lineage>
        <taxon>Bacteria</taxon>
        <taxon>Bacillati</taxon>
        <taxon>Bacillota</taxon>
        <taxon>Clostridia</taxon>
        <taxon>Eubacteriales</taxon>
        <taxon>Oscillospiraceae</taxon>
        <taxon>Anaerotruncus</taxon>
        <taxon>environmental samples</taxon>
    </lineage>
</organism>
<dbReference type="AlphaFoldDB" id="A0A1C6FLX3"/>
<dbReference type="InterPro" id="IPR016787">
    <property type="entry name" value="UCP021328"/>
</dbReference>
<dbReference type="PIRSF" id="PIRSF021328">
    <property type="entry name" value="UCP021328"/>
    <property type="match status" value="1"/>
</dbReference>
<sequence length="139" mass="16894">MDRIECTFTVFFEDPFWVGVYQRQYRGRYQVCKVTFGAQPKDYQVYDYLLKNWHRLAFSAPSAQQGLDERRQNPKRVQRAIARQLEQTGVGTKAQQALQAQYQQQKRQREKQQRCRRQCAQQRQFALRQQKRREKHRGH</sequence>
<dbReference type="Pfam" id="PF11208">
    <property type="entry name" value="DUF2992"/>
    <property type="match status" value="1"/>
</dbReference>